<name>A0A0F9K2G2_9ZZZZ</name>
<dbReference type="EMBL" id="LAZR01014704">
    <property type="protein sequence ID" value="KKM16303.1"/>
    <property type="molecule type" value="Genomic_DNA"/>
</dbReference>
<gene>
    <name evidence="1" type="ORF">LCGC14_1687220</name>
</gene>
<comment type="caution">
    <text evidence="1">The sequence shown here is derived from an EMBL/GenBank/DDBJ whole genome shotgun (WGS) entry which is preliminary data.</text>
</comment>
<sequence length="747" mass="81320">MSSIGNAISIPFQKQLIGLSSVIQAEIAYWLGITVEGAIYPNKIGDQDREELGGTTFPGRANAFDGLDQYAYIADNGALDVNQASTDFVLSGFIKTGSDITTAQFTFGKNIGASVDGRYGFSVDTNVLNAIVESSGGPIVIPDNITLTTNTEYHVVLRVDRSGKKIYYYIDSILQNAGGTSYTGTIGSLNNSYKFYMGCGNNVSPAGNPELYLEGQIRDVRVYHKDITSAANLAALQKGERLGDEVAWWFCEGTDTLEVFDASGNGYHMTAENFDSTSFVEGNWQSLMNKYGYAINVDDLVDLNVSNCENSNYSSFSNATPNGFDAESDGNGTQFAGTADEISIVDTQKYVVTFNLTLNSGTAPGLVLQTAIGGENLASSTSSVAGNNEVEFTATGTTTGVLSFFNISTTTDYEITNLSVQKNYYDTPIPPDMSTTVNGVPQQDIFGNDLTFKGQAKYNAIARDRSCFIGDDVAYFTPTSQIVIDPNSDSFEIEFGMYIGTRDELYAAAFYDTTTRVLFNDSNFFFVDNSNNVLSAWTNLKAAITDNTYNVIKFVGNGINIVSYHNGIEMDTLSAVSLTDNITITTNCKIMSNGNYQGLISWAKGVFEKITVNSVVKANWQFVEGSGNTVYDVSGNENHLTGVNTDDSSWGVIDTPEEDYLAEHGVTIVEYSGITRLVPFLSSKVSQYDDVSPVINASETYIDYPQNGRNLIPQTYLSMPENIYELYDADQEERYEGGLMDEGKGTF</sequence>
<protein>
    <submittedName>
        <fullName evidence="1">Uncharacterized protein</fullName>
    </submittedName>
</protein>
<evidence type="ECO:0000313" key="1">
    <source>
        <dbReference type="EMBL" id="KKM16303.1"/>
    </source>
</evidence>
<dbReference type="SUPFAM" id="SSF49899">
    <property type="entry name" value="Concanavalin A-like lectins/glucanases"/>
    <property type="match status" value="1"/>
</dbReference>
<organism evidence="1">
    <name type="scientific">marine sediment metagenome</name>
    <dbReference type="NCBI Taxonomy" id="412755"/>
    <lineage>
        <taxon>unclassified sequences</taxon>
        <taxon>metagenomes</taxon>
        <taxon>ecological metagenomes</taxon>
    </lineage>
</organism>
<dbReference type="AlphaFoldDB" id="A0A0F9K2G2"/>
<feature type="non-terminal residue" evidence="1">
    <location>
        <position position="747"/>
    </location>
</feature>
<accession>A0A0F9K2G2</accession>
<dbReference type="InterPro" id="IPR013320">
    <property type="entry name" value="ConA-like_dom_sf"/>
</dbReference>
<dbReference type="Gene3D" id="2.60.120.200">
    <property type="match status" value="1"/>
</dbReference>
<reference evidence="1" key="1">
    <citation type="journal article" date="2015" name="Nature">
        <title>Complex archaea that bridge the gap between prokaryotes and eukaryotes.</title>
        <authorList>
            <person name="Spang A."/>
            <person name="Saw J.H."/>
            <person name="Jorgensen S.L."/>
            <person name="Zaremba-Niedzwiedzka K."/>
            <person name="Martijn J."/>
            <person name="Lind A.E."/>
            <person name="van Eijk R."/>
            <person name="Schleper C."/>
            <person name="Guy L."/>
            <person name="Ettema T.J."/>
        </authorList>
    </citation>
    <scope>NUCLEOTIDE SEQUENCE</scope>
</reference>
<proteinExistence type="predicted"/>